<comment type="similarity">
    <text evidence="2">Belongs to the glycosyltransferase 31 family. Beta3-Gal-T subfamily.</text>
</comment>
<keyword evidence="4" id="KW-0735">Signal-anchor</keyword>
<comment type="caution">
    <text evidence="8">The sequence shown here is derived from an EMBL/GenBank/DDBJ whole genome shotgun (WGS) entry which is preliminary data.</text>
</comment>
<dbReference type="InterPro" id="IPR026050">
    <property type="entry name" value="C1GALT1/C1GALT1_chp1"/>
</dbReference>
<dbReference type="AlphaFoldDB" id="A0AAW0RBT7"/>
<feature type="transmembrane region" description="Helical" evidence="7">
    <location>
        <begin position="12"/>
        <end position="28"/>
    </location>
</feature>
<comment type="subcellular location">
    <subcellularLocation>
        <location evidence="1">Membrane</location>
        <topology evidence="1">Single-pass type II membrane protein</topology>
    </subcellularLocation>
</comment>
<reference evidence="8 9" key="1">
    <citation type="submission" date="2023-01" db="EMBL/GenBank/DDBJ databases">
        <title>Analysis of 21 Apiospora genomes using comparative genomics revels a genus with tremendous synthesis potential of carbohydrate active enzymes and secondary metabolites.</title>
        <authorList>
            <person name="Sorensen T."/>
        </authorList>
    </citation>
    <scope>NUCLEOTIDE SEQUENCE [LARGE SCALE GENOMIC DNA]</scope>
    <source>
        <strain evidence="8 9">CBS 117206</strain>
    </source>
</reference>
<keyword evidence="6 7" id="KW-0472">Membrane</keyword>
<dbReference type="PANTHER" id="PTHR23033:SF47">
    <property type="entry name" value="APPLE DOMAIN-CONTAINING PROTEIN-RELATED"/>
    <property type="match status" value="1"/>
</dbReference>
<evidence type="ECO:0000313" key="9">
    <source>
        <dbReference type="Proteomes" id="UP001392437"/>
    </source>
</evidence>
<dbReference type="PANTHER" id="PTHR23033">
    <property type="entry name" value="BETA1,3-GALACTOSYLTRANSFERASE"/>
    <property type="match status" value="1"/>
</dbReference>
<evidence type="ECO:0008006" key="10">
    <source>
        <dbReference type="Google" id="ProtNLM"/>
    </source>
</evidence>
<evidence type="ECO:0000256" key="5">
    <source>
        <dbReference type="ARBA" id="ARBA00022989"/>
    </source>
</evidence>
<keyword evidence="3 7" id="KW-0812">Transmembrane</keyword>
<evidence type="ECO:0000256" key="6">
    <source>
        <dbReference type="ARBA" id="ARBA00023136"/>
    </source>
</evidence>
<dbReference type="Proteomes" id="UP001392437">
    <property type="component" value="Unassembled WGS sequence"/>
</dbReference>
<keyword evidence="9" id="KW-1185">Reference proteome</keyword>
<dbReference type="GO" id="GO:0016020">
    <property type="term" value="C:membrane"/>
    <property type="evidence" value="ECO:0007669"/>
    <property type="project" value="UniProtKB-SubCell"/>
</dbReference>
<evidence type="ECO:0000256" key="3">
    <source>
        <dbReference type="ARBA" id="ARBA00022692"/>
    </source>
</evidence>
<organism evidence="8 9">
    <name type="scientific">Apiospora kogelbergensis</name>
    <dbReference type="NCBI Taxonomy" id="1337665"/>
    <lineage>
        <taxon>Eukaryota</taxon>
        <taxon>Fungi</taxon>
        <taxon>Dikarya</taxon>
        <taxon>Ascomycota</taxon>
        <taxon>Pezizomycotina</taxon>
        <taxon>Sordariomycetes</taxon>
        <taxon>Xylariomycetidae</taxon>
        <taxon>Amphisphaeriales</taxon>
        <taxon>Apiosporaceae</taxon>
        <taxon>Apiospora</taxon>
    </lineage>
</organism>
<keyword evidence="5 7" id="KW-1133">Transmembrane helix</keyword>
<proteinExistence type="inferred from homology"/>
<evidence type="ECO:0000256" key="7">
    <source>
        <dbReference type="SAM" id="Phobius"/>
    </source>
</evidence>
<evidence type="ECO:0000256" key="1">
    <source>
        <dbReference type="ARBA" id="ARBA00004606"/>
    </source>
</evidence>
<evidence type="ECO:0000313" key="8">
    <source>
        <dbReference type="EMBL" id="KAK8132234.1"/>
    </source>
</evidence>
<dbReference type="Gene3D" id="3.90.550.50">
    <property type="match status" value="1"/>
</dbReference>
<evidence type="ECO:0000256" key="4">
    <source>
        <dbReference type="ARBA" id="ARBA00022968"/>
    </source>
</evidence>
<evidence type="ECO:0000256" key="2">
    <source>
        <dbReference type="ARBA" id="ARBA00006462"/>
    </source>
</evidence>
<protein>
    <recommendedName>
        <fullName evidence="10">Glycosyltransferase family 31 protein</fullName>
    </recommendedName>
</protein>
<name>A0AAW0RBT7_9PEZI</name>
<sequence>MTFSIRRNNRIVPPIICLFTICLLWWFIEPTGRHQLPKYGLNVQSPEVAPVAAKTRPETLPGSHGSEPSGNLTQDDVLLILKTGATVMWRRLPIHLATTFAPERIHPQNTVIYADVDAQLGRHRVIDVLADLPKAAGASPSFAAYREARDWHAANYYLEQAGLPGDVATTEGPPGGWRLDKYKFLPLIQRAGRDWPNAKWYLYTEDDTYLFLPNVLRYLSTYDHRAPHWLGGLGEMLGVTFAHGGSGFALSRGAWEQSFGRDRGKEDLVAKYHQFVEDSSFGDYALGKVLNDFGVHLGDPVTNDRTEGGAWGFNGLPHWKIEFSAENWCKPVLSWHHAHSRDIAMYYELEKSWNFEYLLTLCKKTMTYGDFYKLAIAPSLSRRKEWWDNMSNRYHLTPQSVLTVVRPKDAADSSSWSQSWKSDKNCEAACTSWSSCVQWYYYQYECKLDDRIFMGYGYPETMRYRKEKLESISGWLPDRVSARTCK</sequence>
<gene>
    <name evidence="8" type="ORF">PG999_000407</name>
</gene>
<dbReference type="EMBL" id="JAQQWP010000001">
    <property type="protein sequence ID" value="KAK8132234.1"/>
    <property type="molecule type" value="Genomic_DNA"/>
</dbReference>
<accession>A0AAW0RBT7</accession>